<dbReference type="EMBL" id="BGZK01000352">
    <property type="protein sequence ID" value="GBP38627.1"/>
    <property type="molecule type" value="Genomic_DNA"/>
</dbReference>
<evidence type="ECO:0000313" key="1">
    <source>
        <dbReference type="EMBL" id="GBP38627.1"/>
    </source>
</evidence>
<keyword evidence="2" id="KW-1185">Reference proteome</keyword>
<organism evidence="1 2">
    <name type="scientific">Eumeta variegata</name>
    <name type="common">Bagworm moth</name>
    <name type="synonym">Eumeta japonica</name>
    <dbReference type="NCBI Taxonomy" id="151549"/>
    <lineage>
        <taxon>Eukaryota</taxon>
        <taxon>Metazoa</taxon>
        <taxon>Ecdysozoa</taxon>
        <taxon>Arthropoda</taxon>
        <taxon>Hexapoda</taxon>
        <taxon>Insecta</taxon>
        <taxon>Pterygota</taxon>
        <taxon>Neoptera</taxon>
        <taxon>Endopterygota</taxon>
        <taxon>Lepidoptera</taxon>
        <taxon>Glossata</taxon>
        <taxon>Ditrysia</taxon>
        <taxon>Tineoidea</taxon>
        <taxon>Psychidae</taxon>
        <taxon>Oiketicinae</taxon>
        <taxon>Eumeta</taxon>
    </lineage>
</organism>
<comment type="caution">
    <text evidence="1">The sequence shown here is derived from an EMBL/GenBank/DDBJ whole genome shotgun (WGS) entry which is preliminary data.</text>
</comment>
<dbReference type="Proteomes" id="UP000299102">
    <property type="component" value="Unassembled WGS sequence"/>
</dbReference>
<dbReference type="AlphaFoldDB" id="A0A4C1VK02"/>
<accession>A0A4C1VK02</accession>
<protein>
    <submittedName>
        <fullName evidence="1">Uncharacterized protein</fullName>
    </submittedName>
</protein>
<evidence type="ECO:0000313" key="2">
    <source>
        <dbReference type="Proteomes" id="UP000299102"/>
    </source>
</evidence>
<reference evidence="1 2" key="1">
    <citation type="journal article" date="2019" name="Commun. Biol.">
        <title>The bagworm genome reveals a unique fibroin gene that provides high tensile strength.</title>
        <authorList>
            <person name="Kono N."/>
            <person name="Nakamura H."/>
            <person name="Ohtoshi R."/>
            <person name="Tomita M."/>
            <person name="Numata K."/>
            <person name="Arakawa K."/>
        </authorList>
    </citation>
    <scope>NUCLEOTIDE SEQUENCE [LARGE SCALE GENOMIC DNA]</scope>
</reference>
<sequence length="105" mass="12288">MLNSKSEPEHPERPTRVNRLMNVNVNEAVEFCKDRNKRKAKLLFLPTLLGYRREFIRVLASARGSVDPSIRQNEFVRLIYRPITIIHHDADRYPVLNSDPCLFAI</sequence>
<gene>
    <name evidence="1" type="ORF">EVAR_27813_1</name>
</gene>
<proteinExistence type="predicted"/>
<name>A0A4C1VK02_EUMVA</name>